<dbReference type="EMBL" id="JAHCDA010000006">
    <property type="protein sequence ID" value="MBS7813716.1"/>
    <property type="molecule type" value="Genomic_DNA"/>
</dbReference>
<dbReference type="Pfam" id="PF01497">
    <property type="entry name" value="Peripla_BP_2"/>
    <property type="match status" value="1"/>
</dbReference>
<name>A0ABS5QJU1_9PROT</name>
<accession>A0ABS5QJU1</accession>
<keyword evidence="3" id="KW-1185">Reference proteome</keyword>
<dbReference type="PANTHER" id="PTHR30535">
    <property type="entry name" value="VITAMIN B12-BINDING PROTEIN"/>
    <property type="match status" value="1"/>
</dbReference>
<evidence type="ECO:0000313" key="2">
    <source>
        <dbReference type="EMBL" id="MBS7813716.1"/>
    </source>
</evidence>
<reference evidence="2 3" key="1">
    <citation type="submission" date="2021-05" db="EMBL/GenBank/DDBJ databases">
        <title>Roseococcus sp. XZZS9, whole genome shotgun sequencing project.</title>
        <authorList>
            <person name="Zhao G."/>
            <person name="Shen L."/>
        </authorList>
    </citation>
    <scope>NUCLEOTIDE SEQUENCE [LARGE SCALE GENOMIC DNA]</scope>
    <source>
        <strain evidence="2 3">XZZS9</strain>
    </source>
</reference>
<sequence>MRRRILLAAPFLPLAGAARAEGWPRLLEDGLGRGVAIPAPPRRIVGIFASNVEMLASLGLVPRLVGIEAYTRFPPEVVNLPKVGGRLGFSAEAIARLEPDLVVMTPARQAAHLLIEPLSRLGIPCLVVLHSDLPRIFANIDLLARATDTEERAAELLRGLPARLAAVSARLAGRPPVRVFLETSSTGRGAYGTPRPDTYTMDILIRAGGIPALPPLPAAGPAQVSGEAILRADPDVYLVAGRPDQAAEVARRPGFDGIAAVRQARVHVVSRAELLIPGPRAVNGVESVARILHPEAFPA</sequence>
<dbReference type="InterPro" id="IPR050902">
    <property type="entry name" value="ABC_Transporter_SBP"/>
</dbReference>
<dbReference type="SUPFAM" id="SSF53807">
    <property type="entry name" value="Helical backbone' metal receptor"/>
    <property type="match status" value="1"/>
</dbReference>
<dbReference type="PANTHER" id="PTHR30535:SF34">
    <property type="entry name" value="MOLYBDATE-BINDING PROTEIN MOLA"/>
    <property type="match status" value="1"/>
</dbReference>
<evidence type="ECO:0000259" key="1">
    <source>
        <dbReference type="PROSITE" id="PS50983"/>
    </source>
</evidence>
<comment type="caution">
    <text evidence="2">The sequence shown here is derived from an EMBL/GenBank/DDBJ whole genome shotgun (WGS) entry which is preliminary data.</text>
</comment>
<dbReference type="Proteomes" id="UP000766336">
    <property type="component" value="Unassembled WGS sequence"/>
</dbReference>
<protein>
    <submittedName>
        <fullName evidence="2">ABC transporter substrate-binding protein</fullName>
    </submittedName>
</protein>
<gene>
    <name evidence="2" type="ORF">KHU32_22440</name>
</gene>
<dbReference type="InterPro" id="IPR002491">
    <property type="entry name" value="ABC_transptr_periplasmic_BD"/>
</dbReference>
<dbReference type="Gene3D" id="3.40.50.1980">
    <property type="entry name" value="Nitrogenase molybdenum iron protein domain"/>
    <property type="match status" value="2"/>
</dbReference>
<proteinExistence type="predicted"/>
<evidence type="ECO:0000313" key="3">
    <source>
        <dbReference type="Proteomes" id="UP000766336"/>
    </source>
</evidence>
<organism evidence="2 3">
    <name type="scientific">Roseococcus pinisoli</name>
    <dbReference type="NCBI Taxonomy" id="2835040"/>
    <lineage>
        <taxon>Bacteria</taxon>
        <taxon>Pseudomonadati</taxon>
        <taxon>Pseudomonadota</taxon>
        <taxon>Alphaproteobacteria</taxon>
        <taxon>Acetobacterales</taxon>
        <taxon>Roseomonadaceae</taxon>
        <taxon>Roseococcus</taxon>
    </lineage>
</organism>
<dbReference type="PROSITE" id="PS50983">
    <property type="entry name" value="FE_B12_PBP"/>
    <property type="match status" value="1"/>
</dbReference>
<feature type="domain" description="Fe/B12 periplasmic-binding" evidence="1">
    <location>
        <begin position="43"/>
        <end position="296"/>
    </location>
</feature>
<dbReference type="RefSeq" id="WP_213672423.1">
    <property type="nucleotide sequence ID" value="NZ_JAHCDA010000006.1"/>
</dbReference>